<gene>
    <name evidence="6" type="ORF">ILYODFUR_037185</name>
</gene>
<comment type="subcellular location">
    <subcellularLocation>
        <location evidence="1">Nucleus</location>
    </subcellularLocation>
</comment>
<dbReference type="PANTHER" id="PTHR13372">
    <property type="entry name" value="GEMININ"/>
    <property type="match status" value="1"/>
</dbReference>
<dbReference type="EMBL" id="JAHRIQ010077537">
    <property type="protein sequence ID" value="MEQ2246323.1"/>
    <property type="molecule type" value="Genomic_DNA"/>
</dbReference>
<sequence>MWTQQLSPHLQRNKQLHDTLLQREEELARLQEENNKLRGFLSSSFVRNLQEKAKVGAPSKPAAGVD</sequence>
<dbReference type="SUPFAM" id="SSF111469">
    <property type="entry name" value="Geminin coiled-coil domain"/>
    <property type="match status" value="1"/>
</dbReference>
<evidence type="ECO:0000256" key="5">
    <source>
        <dbReference type="SAM" id="Coils"/>
    </source>
</evidence>
<evidence type="ECO:0000256" key="3">
    <source>
        <dbReference type="ARBA" id="ARBA00023242"/>
    </source>
</evidence>
<comment type="caution">
    <text evidence="6">The sequence shown here is derived from an EMBL/GenBank/DDBJ whole genome shotgun (WGS) entry which is preliminary data.</text>
</comment>
<proteinExistence type="predicted"/>
<evidence type="ECO:0000256" key="2">
    <source>
        <dbReference type="ARBA" id="ARBA00023054"/>
    </source>
</evidence>
<dbReference type="Gene3D" id="1.20.5.1180">
    <property type="entry name" value="Geminin coiled-coil domain"/>
    <property type="match status" value="1"/>
</dbReference>
<protein>
    <submittedName>
        <fullName evidence="6">Uncharacterized protein</fullName>
    </submittedName>
</protein>
<keyword evidence="2 5" id="KW-0175">Coiled coil</keyword>
<keyword evidence="3" id="KW-0539">Nucleus</keyword>
<name>A0ABV0UQY7_9TELE</name>
<dbReference type="PANTHER" id="PTHR13372:SF2">
    <property type="entry name" value="GEMININ COILED-COIL DOMAIN-CONTAINING PROTEIN 1"/>
    <property type="match status" value="1"/>
</dbReference>
<feature type="coiled-coil region" evidence="5">
    <location>
        <begin position="13"/>
        <end position="40"/>
    </location>
</feature>
<evidence type="ECO:0000313" key="6">
    <source>
        <dbReference type="EMBL" id="MEQ2246323.1"/>
    </source>
</evidence>
<evidence type="ECO:0000256" key="4">
    <source>
        <dbReference type="ARBA" id="ARBA00023306"/>
    </source>
</evidence>
<keyword evidence="7" id="KW-1185">Reference proteome</keyword>
<accession>A0ABV0UQY7</accession>
<keyword evidence="4" id="KW-0131">Cell cycle</keyword>
<dbReference type="InterPro" id="IPR059237">
    <property type="entry name" value="GemC1_CC"/>
</dbReference>
<evidence type="ECO:0000256" key="1">
    <source>
        <dbReference type="ARBA" id="ARBA00004123"/>
    </source>
</evidence>
<organism evidence="6 7">
    <name type="scientific">Ilyodon furcidens</name>
    <name type="common">goldbreast splitfin</name>
    <dbReference type="NCBI Taxonomy" id="33524"/>
    <lineage>
        <taxon>Eukaryota</taxon>
        <taxon>Metazoa</taxon>
        <taxon>Chordata</taxon>
        <taxon>Craniata</taxon>
        <taxon>Vertebrata</taxon>
        <taxon>Euteleostomi</taxon>
        <taxon>Actinopterygii</taxon>
        <taxon>Neopterygii</taxon>
        <taxon>Teleostei</taxon>
        <taxon>Neoteleostei</taxon>
        <taxon>Acanthomorphata</taxon>
        <taxon>Ovalentaria</taxon>
        <taxon>Atherinomorphae</taxon>
        <taxon>Cyprinodontiformes</taxon>
        <taxon>Goodeidae</taxon>
        <taxon>Ilyodon</taxon>
    </lineage>
</organism>
<dbReference type="Proteomes" id="UP001482620">
    <property type="component" value="Unassembled WGS sequence"/>
</dbReference>
<evidence type="ECO:0000313" key="7">
    <source>
        <dbReference type="Proteomes" id="UP001482620"/>
    </source>
</evidence>
<dbReference type="CDD" id="cd22588">
    <property type="entry name" value="GemC1_CC"/>
    <property type="match status" value="1"/>
</dbReference>
<reference evidence="6 7" key="1">
    <citation type="submission" date="2021-06" db="EMBL/GenBank/DDBJ databases">
        <authorList>
            <person name="Palmer J.M."/>
        </authorList>
    </citation>
    <scope>NUCLEOTIDE SEQUENCE [LARGE SCALE GENOMIC DNA]</scope>
    <source>
        <strain evidence="7">if_2019</strain>
        <tissue evidence="6">Muscle</tissue>
    </source>
</reference>